<dbReference type="Pfam" id="PF08146">
    <property type="entry name" value="BP28CT"/>
    <property type="match status" value="1"/>
</dbReference>
<feature type="domain" description="BP28 C-terminal" evidence="8">
    <location>
        <begin position="1676"/>
        <end position="1832"/>
    </location>
</feature>
<evidence type="ECO:0000256" key="1">
    <source>
        <dbReference type="ARBA" id="ARBA00004604"/>
    </source>
</evidence>
<evidence type="ECO:0000313" key="9">
    <source>
        <dbReference type="EnsemblMetazoa" id="RPRC000558-PA"/>
    </source>
</evidence>
<evidence type="ECO:0000259" key="8">
    <source>
        <dbReference type="SMART" id="SM01036"/>
    </source>
</evidence>
<evidence type="ECO:0000256" key="6">
    <source>
        <dbReference type="ARBA" id="ARBA00023274"/>
    </source>
</evidence>
<dbReference type="InterPro" id="IPR016024">
    <property type="entry name" value="ARM-type_fold"/>
</dbReference>
<dbReference type="GO" id="GO:0034455">
    <property type="term" value="C:t-UTP complex"/>
    <property type="evidence" value="ECO:0007669"/>
    <property type="project" value="TreeGrafter"/>
</dbReference>
<dbReference type="PANTHER" id="PTHR13457">
    <property type="entry name" value="BAP28"/>
    <property type="match status" value="1"/>
</dbReference>
<keyword evidence="3 7" id="KW-0690">Ribosome biogenesis</keyword>
<dbReference type="VEuPathDB" id="VectorBase:RPRC000558"/>
<dbReference type="PROSITE" id="PS50077">
    <property type="entry name" value="HEAT_REPEAT"/>
    <property type="match status" value="1"/>
</dbReference>
<dbReference type="GO" id="GO:0030515">
    <property type="term" value="F:snoRNA binding"/>
    <property type="evidence" value="ECO:0007669"/>
    <property type="project" value="TreeGrafter"/>
</dbReference>
<dbReference type="SMART" id="SM01036">
    <property type="entry name" value="BP28CT"/>
    <property type="match status" value="1"/>
</dbReference>
<dbReference type="GO" id="GO:0032040">
    <property type="term" value="C:small-subunit processome"/>
    <property type="evidence" value="ECO:0007669"/>
    <property type="project" value="TreeGrafter"/>
</dbReference>
<dbReference type="InterPro" id="IPR056473">
    <property type="entry name" value="HEAT_Utp10/HEAT1"/>
</dbReference>
<keyword evidence="10" id="KW-1185">Reference proteome</keyword>
<comment type="similarity">
    <text evidence="2 7">Belongs to the HEATR1/UTP10 family.</text>
</comment>
<evidence type="ECO:0000256" key="5">
    <source>
        <dbReference type="ARBA" id="ARBA00023242"/>
    </source>
</evidence>
<dbReference type="InterPro" id="IPR021133">
    <property type="entry name" value="HEAT_type_2"/>
</dbReference>
<dbReference type="InterPro" id="IPR011989">
    <property type="entry name" value="ARM-like"/>
</dbReference>
<comment type="function">
    <text evidence="7">Involved in nucleolar processing of pre-18S ribosomal RNA.</text>
</comment>
<dbReference type="HOGENOM" id="CLU_001128_3_0_1"/>
<dbReference type="SUPFAM" id="SSF48371">
    <property type="entry name" value="ARM repeat"/>
    <property type="match status" value="1"/>
</dbReference>
<reference evidence="9" key="1">
    <citation type="submission" date="2015-05" db="UniProtKB">
        <authorList>
            <consortium name="EnsemblMetazoa"/>
        </authorList>
    </citation>
    <scope>IDENTIFICATION</scope>
</reference>
<comment type="subcellular location">
    <subcellularLocation>
        <location evidence="1 7">Nucleus</location>
        <location evidence="1 7">Nucleolus</location>
    </subcellularLocation>
</comment>
<dbReference type="GO" id="GO:0030686">
    <property type="term" value="C:90S preribosome"/>
    <property type="evidence" value="ECO:0007669"/>
    <property type="project" value="TreeGrafter"/>
</dbReference>
<dbReference type="Proteomes" id="UP000015103">
    <property type="component" value="Unassembled WGS sequence"/>
</dbReference>
<proteinExistence type="inferred from homology"/>
<keyword evidence="5 7" id="KW-0539">Nucleus</keyword>
<keyword evidence="6 7" id="KW-0687">Ribonucleoprotein</keyword>
<evidence type="ECO:0000313" key="10">
    <source>
        <dbReference type="Proteomes" id="UP000015103"/>
    </source>
</evidence>
<dbReference type="eggNOG" id="KOG1837">
    <property type="taxonomic scope" value="Eukaryota"/>
</dbReference>
<sequence>MPTSLAEQLNRLKTPQASLFKHSKHKPSFLFDQKEAAKFDRDTFYELGLSGLEELKKLNPQFCIFEETLFDLTSKSFERSVESKEANDKLDCQIKTFLILLSPYFLLKPAHKALEWLINRYHIQDFNVDDILFLILPYHETSLFARMLQLLPIKPDTGNWHWLHPVKKGGAPLSKTALLNRASSDMSFLRFVCNMPTEAIKVDSVKMRSETSLILVLLCQNNENKYSFPEKAVSRLGKEQWFLKCLSTLNNNKVLILPLVLSLLQTALRLVQKGNEHLKCFVQNLLTTIHFDSSDAEEIFKCLLNEFDCKCGPDILKWYSELLKDLENTFPLVFDKIASEVLTKENKSAKSIKKLLGVHTSRNDFYQKLVHPNENIRLTAIKEISENYKPKELAWLKGSLLERLNDDSPKIVNAILKLPNKFLNDASSMDTQMLYLLKIIAKFGASDLILMENVAHKMIQNSNENYTTLVLVVLLNNTALSDVLKHQQESSGLIPDFLKFFQELQTYLIEDEKDNETNKKNIGEFIWDMLESSNSLPSCEEILETFNKFETLKSFSGFWFSATLLIANSLPDNLDADLVEKIKIFLVEYIHFSQRHSWSGTDNLTKCTLEKMLKASQRRKLPIQGALYCMKKLATKLSLVGEHKIKNQWFKFDGKENSVLISLYRIIHEGCTSKCSEVSSACKAYKEGFIKDLFPSEEAQINFLINVVLFDEKLMLKNLKLIAALLRERASLRSEIMTKNSLVFPGLLLLLASVEDKMRIMVLEILESCLEDDGYYKPLASVLVSQFEEIKLDNEQIVVVLYSKLSPSKEIKSLMNKSQHEVLQNILNNLISIIINKDTPTYIKAKFLKLLELVQSKELFLQLKPLALELISQSKVLDQFESEIYCYIMKRFNDSIAECFKSEDMWELFSKTIQDHNTQLIDVDSQKTTCPAAFLLKQISKEFFDKLPSPILSNQERLLSLILNYIVDVDKVEIINASTSFFKRIVLDCKLLVNLLAPMLTVTLPTLPDKANIKTKRSSIIPPSIGILNTSEWKQGVCLLESIQNKKKLQSKELLIPTLFNILKKCLQFEEHNSVEYTQQLVLSSLLHICEHIDTTNRSILNEQVWHVDLIVDCIRVSHNPQTHHHALLALTHIAKLIPEQVLHNIMAIFTFIGSSILRKDDAYSFQVITKIIDTVIPVLVQHQSNKDETIRVAGVIRVFVSALLDVPEHRRIPILDKLMNTLDAQTYLWLFLCLVFECHAVRPAVTSDIEIKESIPQETSMPKKLKIAHQLCAEFPPEVILNTSHKLLAHLCSLPHEKDEKELYKLKDKLLNFIFNIETNTGKQLRHYKYLILTFLSSLLSSNNFVQQLAELTHEEHAALEGIFGTIVEQNLIYIKSVTKQCEECSTLPTAKYWKVVLNQSYDILDKTNALLPTEGFLRIIHSLLGNELEAVRRKAMELLGWRLQQPRPVPADVLMTLLPPLTECLDSINLSEDTSQDVQLTQQTALFSLKLMARHLATLHPETFIEILEKITNILCNEELPVHWPVLGSLVLCAGELVFMLKIRALKLLNKFLPTLISILHRQIKKEREELLLVSIVTAIQKIVDALAQLLSPYLSSLLYEICILSAEYDCPTPVDAQKMAPLPLKLKLIRQKISSESPGRVLVPAVLTCYKKLNKHGKYSAIGPLMGILSDSFTSLADLTVEVSELLLLALDFRSTVSSERLTPVEVNTIEDPIIAAFTQLVLKITESTFRPLYTKVYDWALRSQGDKQRAITFFRLSYQLALHLKSLFSLFAGVFVSNVAELLDSNNIIKKKKKPWFDGEHGLEKSCILVDNILQTLLTIFTYDSHTFVTKERFNILKEPLVDQLENQLGGQDLWKTRCTTLIIPCIAQMSTSIIDDSLWKHLNYHILLKMRNEHAEIRLVAVRTVCALAGKLVEDFLPLLPETVPFLAELLEDDDEEVERECQKVVNEMEEIIGEPIQKYF</sequence>
<evidence type="ECO:0000256" key="4">
    <source>
        <dbReference type="ARBA" id="ARBA00022552"/>
    </source>
</evidence>
<dbReference type="EnsemblMetazoa" id="RPRC000558-RA">
    <property type="protein sequence ID" value="RPRC000558-PA"/>
    <property type="gene ID" value="RPRC000558"/>
</dbReference>
<dbReference type="GO" id="GO:0045943">
    <property type="term" value="P:positive regulation of transcription by RNA polymerase I"/>
    <property type="evidence" value="ECO:0007669"/>
    <property type="project" value="TreeGrafter"/>
</dbReference>
<dbReference type="Pfam" id="PF23243">
    <property type="entry name" value="HEAT_HEATR1"/>
    <property type="match status" value="1"/>
</dbReference>
<dbReference type="PANTHER" id="PTHR13457:SF1">
    <property type="entry name" value="HEAT REPEAT-CONTAINING PROTEIN 1"/>
    <property type="match status" value="1"/>
</dbReference>
<protein>
    <recommendedName>
        <fullName evidence="7">HEAT repeat-containing protein 1</fullName>
    </recommendedName>
</protein>
<accession>T1H958</accession>
<dbReference type="InterPro" id="IPR012954">
    <property type="entry name" value="BP28_C_dom"/>
</dbReference>
<dbReference type="STRING" id="13249.T1H958"/>
<dbReference type="FunCoup" id="T1H958">
    <property type="interactions" value="1575"/>
</dbReference>
<dbReference type="Gene3D" id="1.25.10.10">
    <property type="entry name" value="Leucine-rich Repeat Variant"/>
    <property type="match status" value="2"/>
</dbReference>
<evidence type="ECO:0000256" key="3">
    <source>
        <dbReference type="ARBA" id="ARBA00022517"/>
    </source>
</evidence>
<dbReference type="InterPro" id="IPR040191">
    <property type="entry name" value="UTP10"/>
</dbReference>
<dbReference type="EMBL" id="ACPB03021270">
    <property type="status" value="NOT_ANNOTATED_CDS"/>
    <property type="molecule type" value="Genomic_DNA"/>
</dbReference>
<organism evidence="9 10">
    <name type="scientific">Rhodnius prolixus</name>
    <name type="common">Triatomid bug</name>
    <dbReference type="NCBI Taxonomy" id="13249"/>
    <lineage>
        <taxon>Eukaryota</taxon>
        <taxon>Metazoa</taxon>
        <taxon>Ecdysozoa</taxon>
        <taxon>Arthropoda</taxon>
        <taxon>Hexapoda</taxon>
        <taxon>Insecta</taxon>
        <taxon>Pterygota</taxon>
        <taxon>Neoptera</taxon>
        <taxon>Paraneoptera</taxon>
        <taxon>Hemiptera</taxon>
        <taxon>Heteroptera</taxon>
        <taxon>Panheteroptera</taxon>
        <taxon>Cimicomorpha</taxon>
        <taxon>Reduviidae</taxon>
        <taxon>Triatominae</taxon>
        <taxon>Rhodnius</taxon>
    </lineage>
</organism>
<name>T1H958_RHOPR</name>
<keyword evidence="4 7" id="KW-0698">rRNA processing</keyword>
<dbReference type="InParanoid" id="T1H958"/>
<dbReference type="GO" id="GO:0000462">
    <property type="term" value="P:maturation of SSU-rRNA from tricistronic rRNA transcript (SSU-rRNA, 5.8S rRNA, LSU-rRNA)"/>
    <property type="evidence" value="ECO:0007669"/>
    <property type="project" value="TreeGrafter"/>
</dbReference>
<evidence type="ECO:0000256" key="7">
    <source>
        <dbReference type="RuleBase" id="RU367065"/>
    </source>
</evidence>
<dbReference type="OMA" id="YLLLMQS"/>
<evidence type="ECO:0000256" key="2">
    <source>
        <dbReference type="ARBA" id="ARBA00010559"/>
    </source>
</evidence>